<dbReference type="OrthoDB" id="1470350at2759"/>
<dbReference type="GO" id="GO:0004497">
    <property type="term" value="F:monooxygenase activity"/>
    <property type="evidence" value="ECO:0007669"/>
    <property type="project" value="InterPro"/>
</dbReference>
<accession>A0A0B7FIR9</accession>
<evidence type="ECO:0000313" key="1">
    <source>
        <dbReference type="EMBL" id="CEL56829.1"/>
    </source>
</evidence>
<sequence>MTLTSVSYTILRGFGSNLLVVEGAEWRRQRRIAAPAFSDKSNRLVWATAKEFVENMINTWNFEKPIAVCDVGEEVALPLSLCVLAKAAFGQDVLWGSESTPVGHALTFKDALSTASKTMHYPLMIPNWAWRLRTSWSRAKLAHDELRGEVGVYVVVVGSEASQRSHDDSMGESEIANLEWCKEFVRCGSGHAIEVI</sequence>
<dbReference type="InterPro" id="IPR036396">
    <property type="entry name" value="Cyt_P450_sf"/>
</dbReference>
<dbReference type="Gene3D" id="1.10.630.10">
    <property type="entry name" value="Cytochrome P450"/>
    <property type="match status" value="1"/>
</dbReference>
<dbReference type="GO" id="GO:0005506">
    <property type="term" value="F:iron ion binding"/>
    <property type="evidence" value="ECO:0007669"/>
    <property type="project" value="InterPro"/>
</dbReference>
<dbReference type="AlphaFoldDB" id="A0A0B7FIR9"/>
<dbReference type="GO" id="GO:0020037">
    <property type="term" value="F:heme binding"/>
    <property type="evidence" value="ECO:0007669"/>
    <property type="project" value="InterPro"/>
</dbReference>
<keyword evidence="2" id="KW-1185">Reference proteome</keyword>
<dbReference type="STRING" id="1108050.A0A0B7FIR9"/>
<dbReference type="EMBL" id="LN679355">
    <property type="protein sequence ID" value="CEL56829.1"/>
    <property type="molecule type" value="Genomic_DNA"/>
</dbReference>
<dbReference type="GO" id="GO:0016705">
    <property type="term" value="F:oxidoreductase activity, acting on paired donors, with incorporation or reduction of molecular oxygen"/>
    <property type="evidence" value="ECO:0007669"/>
    <property type="project" value="InterPro"/>
</dbReference>
<dbReference type="SUPFAM" id="SSF48264">
    <property type="entry name" value="Cytochrome P450"/>
    <property type="match status" value="1"/>
</dbReference>
<organism evidence="1 2">
    <name type="scientific">Thanatephorus cucumeris (strain AG1-IB / isolate 7/3/14)</name>
    <name type="common">Lettuce bottom rot fungus</name>
    <name type="synonym">Rhizoctonia solani</name>
    <dbReference type="NCBI Taxonomy" id="1108050"/>
    <lineage>
        <taxon>Eukaryota</taxon>
        <taxon>Fungi</taxon>
        <taxon>Dikarya</taxon>
        <taxon>Basidiomycota</taxon>
        <taxon>Agaricomycotina</taxon>
        <taxon>Agaricomycetes</taxon>
        <taxon>Cantharellales</taxon>
        <taxon>Ceratobasidiaceae</taxon>
        <taxon>Rhizoctonia</taxon>
        <taxon>Rhizoctonia solani AG-1</taxon>
    </lineage>
</organism>
<gene>
    <name evidence="1" type="ORF">RSOLAG1IB_12019</name>
</gene>
<evidence type="ECO:0008006" key="3">
    <source>
        <dbReference type="Google" id="ProtNLM"/>
    </source>
</evidence>
<dbReference type="Proteomes" id="UP000059188">
    <property type="component" value="Unassembled WGS sequence"/>
</dbReference>
<reference evidence="1 2" key="1">
    <citation type="submission" date="2014-11" db="EMBL/GenBank/DDBJ databases">
        <authorList>
            <person name="Wibberg Daniel"/>
        </authorList>
    </citation>
    <scope>NUCLEOTIDE SEQUENCE [LARGE SCALE GENOMIC DNA]</scope>
    <source>
        <strain evidence="1">Rhizoctonia solani AG1-IB 7/3/14</strain>
    </source>
</reference>
<name>A0A0B7FIR9_THACB</name>
<protein>
    <recommendedName>
        <fullName evidence="3">Cytochrome P450 domain-containing protein</fullName>
    </recommendedName>
</protein>
<proteinExistence type="predicted"/>
<evidence type="ECO:0000313" key="2">
    <source>
        <dbReference type="Proteomes" id="UP000059188"/>
    </source>
</evidence>